<keyword evidence="2" id="KW-1185">Reference proteome</keyword>
<gene>
    <name evidence="1" type="ORF">CHARACLAT_010464</name>
</gene>
<evidence type="ECO:0000313" key="1">
    <source>
        <dbReference type="EMBL" id="MED6264034.1"/>
    </source>
</evidence>
<comment type="caution">
    <text evidence="1">The sequence shown here is derived from an EMBL/GenBank/DDBJ whole genome shotgun (WGS) entry which is preliminary data.</text>
</comment>
<protein>
    <submittedName>
        <fullName evidence="1">Uncharacterized protein</fullName>
    </submittedName>
</protein>
<evidence type="ECO:0000313" key="2">
    <source>
        <dbReference type="Proteomes" id="UP001352852"/>
    </source>
</evidence>
<name>A0ABU7CN25_9TELE</name>
<proteinExistence type="predicted"/>
<sequence length="118" mass="13071">MKENIFSKSVQRKSSGLTVPYRLGPTEPLFICSWNIELDIKHHQHAPPVHSVFRRWSPEAQKAINLSEYVKTILVSVSLPAPAGLIQCTEKLNHAAAAKAINSANQSMNGTRITQHMG</sequence>
<dbReference type="EMBL" id="JAHUTJ010000669">
    <property type="protein sequence ID" value="MED6264034.1"/>
    <property type="molecule type" value="Genomic_DNA"/>
</dbReference>
<organism evidence="1 2">
    <name type="scientific">Characodon lateralis</name>
    <dbReference type="NCBI Taxonomy" id="208331"/>
    <lineage>
        <taxon>Eukaryota</taxon>
        <taxon>Metazoa</taxon>
        <taxon>Chordata</taxon>
        <taxon>Craniata</taxon>
        <taxon>Vertebrata</taxon>
        <taxon>Euteleostomi</taxon>
        <taxon>Actinopterygii</taxon>
        <taxon>Neopterygii</taxon>
        <taxon>Teleostei</taxon>
        <taxon>Neoteleostei</taxon>
        <taxon>Acanthomorphata</taxon>
        <taxon>Ovalentaria</taxon>
        <taxon>Atherinomorphae</taxon>
        <taxon>Cyprinodontiformes</taxon>
        <taxon>Goodeidae</taxon>
        <taxon>Characodon</taxon>
    </lineage>
</organism>
<dbReference type="Proteomes" id="UP001352852">
    <property type="component" value="Unassembled WGS sequence"/>
</dbReference>
<accession>A0ABU7CN25</accession>
<reference evidence="1 2" key="1">
    <citation type="submission" date="2021-06" db="EMBL/GenBank/DDBJ databases">
        <authorList>
            <person name="Palmer J.M."/>
        </authorList>
    </citation>
    <scope>NUCLEOTIDE SEQUENCE [LARGE SCALE GENOMIC DNA]</scope>
    <source>
        <strain evidence="1 2">CL_MEX2019</strain>
        <tissue evidence="1">Muscle</tissue>
    </source>
</reference>